<dbReference type="RefSeq" id="WP_210356385.1">
    <property type="nucleotide sequence ID" value="NZ_JAEQMU010000009.1"/>
</dbReference>
<dbReference type="Proteomes" id="UP001597440">
    <property type="component" value="Unassembled WGS sequence"/>
</dbReference>
<evidence type="ECO:0000313" key="1">
    <source>
        <dbReference type="EMBL" id="MFD2553089.1"/>
    </source>
</evidence>
<gene>
    <name evidence="1" type="ORF">ACFSQW_01710</name>
</gene>
<dbReference type="Pfam" id="PF19781">
    <property type="entry name" value="DUF6266"/>
    <property type="match status" value="1"/>
</dbReference>
<keyword evidence="2" id="KW-1185">Reference proteome</keyword>
<name>A0ABW5KX95_9SPHI</name>
<comment type="caution">
    <text evidence="1">The sequence shown here is derived from an EMBL/GenBank/DDBJ whole genome shotgun (WGS) entry which is preliminary data.</text>
</comment>
<organism evidence="1 2">
    <name type="scientific">Sphingobacterium tabacisoli</name>
    <dbReference type="NCBI Taxonomy" id="2044855"/>
    <lineage>
        <taxon>Bacteria</taxon>
        <taxon>Pseudomonadati</taxon>
        <taxon>Bacteroidota</taxon>
        <taxon>Sphingobacteriia</taxon>
        <taxon>Sphingobacteriales</taxon>
        <taxon>Sphingobacteriaceae</taxon>
        <taxon>Sphingobacterium</taxon>
    </lineage>
</organism>
<protein>
    <submittedName>
        <fullName evidence="1">DUF6266 family protein</fullName>
    </submittedName>
</protein>
<evidence type="ECO:0000313" key="2">
    <source>
        <dbReference type="Proteomes" id="UP001597440"/>
    </source>
</evidence>
<proteinExistence type="predicted"/>
<accession>A0ABW5KX95</accession>
<sequence>MLVISEKKIKEAAPLAALTVRQRFAQARFFINPLNSLIRMGFSRGKKVKSPIGQAMSFLIRNAMVGEYPDIKVDPALAKLSNGSFVGQQINTVFRQGDTLVLEWTLVESRIADVEWDDELILCAYDVEQGNAAINEEKVLRRDEKMETALPSILHGRPVHLYLVVHDRDRKYFSRSQYLGFY</sequence>
<dbReference type="InterPro" id="IPR046233">
    <property type="entry name" value="DUF6266"/>
</dbReference>
<reference evidence="2" key="1">
    <citation type="journal article" date="2019" name="Int. J. Syst. Evol. Microbiol.">
        <title>The Global Catalogue of Microorganisms (GCM) 10K type strain sequencing project: providing services to taxonomists for standard genome sequencing and annotation.</title>
        <authorList>
            <consortium name="The Broad Institute Genomics Platform"/>
            <consortium name="The Broad Institute Genome Sequencing Center for Infectious Disease"/>
            <person name="Wu L."/>
            <person name="Ma J."/>
        </authorList>
    </citation>
    <scope>NUCLEOTIDE SEQUENCE [LARGE SCALE GENOMIC DNA]</scope>
    <source>
        <strain evidence="2">KCTC 52298</strain>
    </source>
</reference>
<dbReference type="EMBL" id="JBHULD010000003">
    <property type="protein sequence ID" value="MFD2553089.1"/>
    <property type="molecule type" value="Genomic_DNA"/>
</dbReference>